<evidence type="ECO:0000313" key="2">
    <source>
        <dbReference type="EMBL" id="KAJ5123934.1"/>
    </source>
</evidence>
<reference evidence="2" key="2">
    <citation type="journal article" date="2023" name="IMA Fungus">
        <title>Comparative genomic study of the Penicillium genus elucidates a diverse pangenome and 15 lateral gene transfer events.</title>
        <authorList>
            <person name="Petersen C."/>
            <person name="Sorensen T."/>
            <person name="Nielsen M.R."/>
            <person name="Sondergaard T.E."/>
            <person name="Sorensen J.L."/>
            <person name="Fitzpatrick D.A."/>
            <person name="Frisvad J.C."/>
            <person name="Nielsen K.L."/>
        </authorList>
    </citation>
    <scope>NUCLEOTIDE SEQUENCE</scope>
    <source>
        <strain evidence="2">IBT 22155</strain>
    </source>
</reference>
<feature type="domain" description="FAD dependent oxidoreductase" evidence="1">
    <location>
        <begin position="41"/>
        <end position="420"/>
    </location>
</feature>
<accession>A0A9W9GLY5</accession>
<dbReference type="Gene3D" id="3.50.50.60">
    <property type="entry name" value="FAD/NAD(P)-binding domain"/>
    <property type="match status" value="1"/>
</dbReference>
<dbReference type="PANTHER" id="PTHR13847:SF279">
    <property type="entry name" value="FAD DEPENDENT OXIDOREDUCTASE DOMAIN-CONTAINING PROTEIN-RELATED"/>
    <property type="match status" value="1"/>
</dbReference>
<dbReference type="GeneID" id="81407673"/>
<protein>
    <recommendedName>
        <fullName evidence="1">FAD dependent oxidoreductase domain-containing protein</fullName>
    </recommendedName>
</protein>
<dbReference type="Proteomes" id="UP001149079">
    <property type="component" value="Unassembled WGS sequence"/>
</dbReference>
<dbReference type="InterPro" id="IPR036188">
    <property type="entry name" value="FAD/NAD-bd_sf"/>
</dbReference>
<evidence type="ECO:0000313" key="3">
    <source>
        <dbReference type="Proteomes" id="UP001149079"/>
    </source>
</evidence>
<keyword evidence="3" id="KW-1185">Reference proteome</keyword>
<comment type="caution">
    <text evidence="2">The sequence shown here is derived from an EMBL/GenBank/DDBJ whole genome shotgun (WGS) entry which is preliminary data.</text>
</comment>
<evidence type="ECO:0000259" key="1">
    <source>
        <dbReference type="Pfam" id="PF01266"/>
    </source>
</evidence>
<sequence length="452" mass="49899">MSYNGKLFPQPAAGYTQSFWRTQPDPLDTHQTSPDLPSEADILIIGGGYVGASAAYRLLAENPQEPAPRVVLVEARELCSGATGRNGGHLRPDIYAATARFTERYGVEAAAEIVRFEISHMKVIEDLVRKEKIDCDLTFTRSYDMYFDEEELKKAKVFYEYLVDQGFDFMEDVKYMSRQETQETAHVRDAKGGFSFSAGHLWPYKLIAHLIRVAISHGLNLQTNTLVSEIGESRTAEGFWPVTTSRGVIHARKIILATNAFTGALVPEYSKAIIPCKGICTQIAAAPGAPHQELPGTYAIRYHPGAFIYQISRNDGSLIVGGASHLFKKDREQWYNNPDDSKLFTVAADHFDGYMQRTFLGWDDSKAEVKHVWTGVMGYSADSLPHVGNVPGKPGQFIAAGFNGHGMPVAFLSGKAVADMAQTSVAFEDTGLPRLFKTSEARLEPVFDDILG</sequence>
<dbReference type="SUPFAM" id="SSF51905">
    <property type="entry name" value="FAD/NAD(P)-binding domain"/>
    <property type="match status" value="1"/>
</dbReference>
<dbReference type="RefSeq" id="XP_056518333.1">
    <property type="nucleotide sequence ID" value="XM_056668503.1"/>
</dbReference>
<dbReference type="PANTHER" id="PTHR13847">
    <property type="entry name" value="SARCOSINE DEHYDROGENASE-RELATED"/>
    <property type="match status" value="1"/>
</dbReference>
<dbReference type="OrthoDB" id="429143at2759"/>
<dbReference type="GO" id="GO:0005737">
    <property type="term" value="C:cytoplasm"/>
    <property type="evidence" value="ECO:0007669"/>
    <property type="project" value="TreeGrafter"/>
</dbReference>
<dbReference type="Pfam" id="PF01266">
    <property type="entry name" value="DAO"/>
    <property type="match status" value="1"/>
</dbReference>
<dbReference type="InterPro" id="IPR006076">
    <property type="entry name" value="FAD-dep_OxRdtase"/>
</dbReference>
<dbReference type="EMBL" id="JAPQKL010000006">
    <property type="protein sequence ID" value="KAJ5123934.1"/>
    <property type="molecule type" value="Genomic_DNA"/>
</dbReference>
<dbReference type="AlphaFoldDB" id="A0A9W9GLY5"/>
<proteinExistence type="predicted"/>
<gene>
    <name evidence="2" type="ORF">N7515_007759</name>
</gene>
<reference evidence="2" key="1">
    <citation type="submission" date="2022-11" db="EMBL/GenBank/DDBJ databases">
        <authorList>
            <person name="Petersen C."/>
        </authorList>
    </citation>
    <scope>NUCLEOTIDE SEQUENCE</scope>
    <source>
        <strain evidence="2">IBT 22155</strain>
    </source>
</reference>
<name>A0A9W9GLY5_9EURO</name>
<dbReference type="Gene3D" id="3.30.9.10">
    <property type="entry name" value="D-Amino Acid Oxidase, subunit A, domain 2"/>
    <property type="match status" value="1"/>
</dbReference>
<organism evidence="2 3">
    <name type="scientific">Penicillium bovifimosum</name>
    <dbReference type="NCBI Taxonomy" id="126998"/>
    <lineage>
        <taxon>Eukaryota</taxon>
        <taxon>Fungi</taxon>
        <taxon>Dikarya</taxon>
        <taxon>Ascomycota</taxon>
        <taxon>Pezizomycotina</taxon>
        <taxon>Eurotiomycetes</taxon>
        <taxon>Eurotiomycetidae</taxon>
        <taxon>Eurotiales</taxon>
        <taxon>Aspergillaceae</taxon>
        <taxon>Penicillium</taxon>
    </lineage>
</organism>